<dbReference type="EMBL" id="KN832870">
    <property type="protein sequence ID" value="KIN08594.1"/>
    <property type="molecule type" value="Genomic_DNA"/>
</dbReference>
<evidence type="ECO:0000313" key="3">
    <source>
        <dbReference type="Proteomes" id="UP000054321"/>
    </source>
</evidence>
<evidence type="ECO:0008006" key="4">
    <source>
        <dbReference type="Google" id="ProtNLM"/>
    </source>
</evidence>
<sequence length="511" mass="57495">MSIRLFNYLGIYHRTAFATLGNWFKITCDVKYGFLIAAKMAASIHSTFEFVMQDPNERFSRETQTKIRKQAMRAVGAARRKSDRSRSPSPTSTPKYRIRRDSDIAQLLYPMPVSGLELLVKDRGFDPVDLSGLASVHIGTIASKILSSEPSRLPGVLSCRQRSYFSFIPSRFGYALVLDDAFRCLITVAHSMLVPDCKPSHEKILSFYEKALHSLQLAVNDKKACYSAEVLCATAILAVFELLNSPSGQPWSQHISGASRLIQLRGPSRFTTEFDKTLFTSLTYPICSEALLNNERCFLDDPTWSEVFMAAAVPNETFTDRSKLGIELMIMKSKLSGLTKRTNHAVVIQDTIQQEYFDILAADIRVVRSEVIGWRRKFNIALINAGERSKDDNMDFGKRYELLGISPVINIVLSRLLCCIVPNDRAILEEEVQNVAAELKAVQESLENNPRAKFFFSQKAKIADAAIATHPYFQEVLDSGKIVAPWRLEKFFQAMGRKCCDGVACCKLDME</sequence>
<dbReference type="Pfam" id="PF11951">
    <property type="entry name" value="Fungal_trans_2"/>
    <property type="match status" value="1"/>
</dbReference>
<evidence type="ECO:0000256" key="1">
    <source>
        <dbReference type="SAM" id="MobiDB-lite"/>
    </source>
</evidence>
<dbReference type="InterPro" id="IPR053178">
    <property type="entry name" value="Osmoadaptation_assoc"/>
</dbReference>
<keyword evidence="3" id="KW-1185">Reference proteome</keyword>
<accession>A0A0C3DBA2</accession>
<dbReference type="HOGENOM" id="CLU_027366_1_0_1"/>
<organism evidence="2 3">
    <name type="scientific">Oidiodendron maius (strain Zn)</name>
    <dbReference type="NCBI Taxonomy" id="913774"/>
    <lineage>
        <taxon>Eukaryota</taxon>
        <taxon>Fungi</taxon>
        <taxon>Dikarya</taxon>
        <taxon>Ascomycota</taxon>
        <taxon>Pezizomycotina</taxon>
        <taxon>Leotiomycetes</taxon>
        <taxon>Leotiomycetes incertae sedis</taxon>
        <taxon>Myxotrichaceae</taxon>
        <taxon>Oidiodendron</taxon>
    </lineage>
</organism>
<dbReference type="PANTHER" id="PTHR38111:SF6">
    <property type="entry name" value="FINGER DOMAIN PROTEIN, PUTATIVE (AFU_ORTHOLOGUE AFUA_8G01940)-RELATED"/>
    <property type="match status" value="1"/>
</dbReference>
<dbReference type="Proteomes" id="UP000054321">
    <property type="component" value="Unassembled WGS sequence"/>
</dbReference>
<dbReference type="AlphaFoldDB" id="A0A0C3DBA2"/>
<proteinExistence type="predicted"/>
<gene>
    <name evidence="2" type="ORF">OIDMADRAFT_140951</name>
</gene>
<dbReference type="InParanoid" id="A0A0C3DBA2"/>
<dbReference type="OrthoDB" id="5126878at2759"/>
<protein>
    <recommendedName>
        <fullName evidence="4">Transcription factor domain-containing protein</fullName>
    </recommendedName>
</protein>
<dbReference type="InterPro" id="IPR021858">
    <property type="entry name" value="Fun_TF"/>
</dbReference>
<feature type="region of interest" description="Disordered" evidence="1">
    <location>
        <begin position="70"/>
        <end position="96"/>
    </location>
</feature>
<reference evidence="2 3" key="1">
    <citation type="submission" date="2014-04" db="EMBL/GenBank/DDBJ databases">
        <authorList>
            <consortium name="DOE Joint Genome Institute"/>
            <person name="Kuo A."/>
            <person name="Martino E."/>
            <person name="Perotto S."/>
            <person name="Kohler A."/>
            <person name="Nagy L.G."/>
            <person name="Floudas D."/>
            <person name="Copeland A."/>
            <person name="Barry K.W."/>
            <person name="Cichocki N."/>
            <person name="Veneault-Fourrey C."/>
            <person name="LaButti K."/>
            <person name="Lindquist E.A."/>
            <person name="Lipzen A."/>
            <person name="Lundell T."/>
            <person name="Morin E."/>
            <person name="Murat C."/>
            <person name="Sun H."/>
            <person name="Tunlid A."/>
            <person name="Henrissat B."/>
            <person name="Grigoriev I.V."/>
            <person name="Hibbett D.S."/>
            <person name="Martin F."/>
            <person name="Nordberg H.P."/>
            <person name="Cantor M.N."/>
            <person name="Hua S.X."/>
        </authorList>
    </citation>
    <scope>NUCLEOTIDE SEQUENCE [LARGE SCALE GENOMIC DNA]</scope>
    <source>
        <strain evidence="2 3">Zn</strain>
    </source>
</reference>
<dbReference type="PANTHER" id="PTHR38111">
    <property type="entry name" value="ZN(2)-C6 FUNGAL-TYPE DOMAIN-CONTAINING PROTEIN-RELATED"/>
    <property type="match status" value="1"/>
</dbReference>
<dbReference type="STRING" id="913774.A0A0C3DBA2"/>
<name>A0A0C3DBA2_OIDMZ</name>
<evidence type="ECO:0000313" key="2">
    <source>
        <dbReference type="EMBL" id="KIN08594.1"/>
    </source>
</evidence>
<reference evidence="3" key="2">
    <citation type="submission" date="2015-01" db="EMBL/GenBank/DDBJ databases">
        <title>Evolutionary Origins and Diversification of the Mycorrhizal Mutualists.</title>
        <authorList>
            <consortium name="DOE Joint Genome Institute"/>
            <consortium name="Mycorrhizal Genomics Consortium"/>
            <person name="Kohler A."/>
            <person name="Kuo A."/>
            <person name="Nagy L.G."/>
            <person name="Floudas D."/>
            <person name="Copeland A."/>
            <person name="Barry K.W."/>
            <person name="Cichocki N."/>
            <person name="Veneault-Fourrey C."/>
            <person name="LaButti K."/>
            <person name="Lindquist E.A."/>
            <person name="Lipzen A."/>
            <person name="Lundell T."/>
            <person name="Morin E."/>
            <person name="Murat C."/>
            <person name="Riley R."/>
            <person name="Ohm R."/>
            <person name="Sun H."/>
            <person name="Tunlid A."/>
            <person name="Henrissat B."/>
            <person name="Grigoriev I.V."/>
            <person name="Hibbett D.S."/>
            <person name="Martin F."/>
        </authorList>
    </citation>
    <scope>NUCLEOTIDE SEQUENCE [LARGE SCALE GENOMIC DNA]</scope>
    <source>
        <strain evidence="3">Zn</strain>
    </source>
</reference>